<protein>
    <submittedName>
        <fullName evidence="1">Uncharacterized protein</fullName>
    </submittedName>
</protein>
<dbReference type="AlphaFoldDB" id="A0A381UXV4"/>
<gene>
    <name evidence="1" type="ORF">METZ01_LOCUS85810</name>
</gene>
<name>A0A381UXV4_9ZZZZ</name>
<proteinExistence type="predicted"/>
<evidence type="ECO:0000313" key="1">
    <source>
        <dbReference type="EMBL" id="SVA32956.1"/>
    </source>
</evidence>
<organism evidence="1">
    <name type="scientific">marine metagenome</name>
    <dbReference type="NCBI Taxonomy" id="408172"/>
    <lineage>
        <taxon>unclassified sequences</taxon>
        <taxon>metagenomes</taxon>
        <taxon>ecological metagenomes</taxon>
    </lineage>
</organism>
<feature type="non-terminal residue" evidence="1">
    <location>
        <position position="128"/>
    </location>
</feature>
<accession>A0A381UXV4</accession>
<feature type="non-terminal residue" evidence="1">
    <location>
        <position position="1"/>
    </location>
</feature>
<reference evidence="1" key="1">
    <citation type="submission" date="2018-05" db="EMBL/GenBank/DDBJ databases">
        <authorList>
            <person name="Lanie J.A."/>
            <person name="Ng W.-L."/>
            <person name="Kazmierczak K.M."/>
            <person name="Andrzejewski T.M."/>
            <person name="Davidsen T.M."/>
            <person name="Wayne K.J."/>
            <person name="Tettelin H."/>
            <person name="Glass J.I."/>
            <person name="Rusch D."/>
            <person name="Podicherti R."/>
            <person name="Tsui H.-C.T."/>
            <person name="Winkler M.E."/>
        </authorList>
    </citation>
    <scope>NUCLEOTIDE SEQUENCE</scope>
</reference>
<dbReference type="EMBL" id="UINC01007372">
    <property type="protein sequence ID" value="SVA32956.1"/>
    <property type="molecule type" value="Genomic_DNA"/>
</dbReference>
<sequence length="128" mass="14143">VADRAVIDQFRNLPERHEPGDQVLTGVELGVVPADGVADDDRVHLVVHDRRVGVYESSALGYVAGVAGFLAQLARCRFHWAFAGIDHSAGQFQFDEVGSLPVLLNHYQLIVRRQGDDVAPVHRLDHKK</sequence>